<feature type="compositionally biased region" description="Polar residues" evidence="1">
    <location>
        <begin position="45"/>
        <end position="55"/>
    </location>
</feature>
<evidence type="ECO:0000256" key="1">
    <source>
        <dbReference type="SAM" id="MobiDB-lite"/>
    </source>
</evidence>
<reference evidence="2" key="1">
    <citation type="submission" date="2021-01" db="EMBL/GenBank/DDBJ databases">
        <title>Ramlibacter sp. strain AW1 16S ribosomal RNA gene Genome sequencing and assembly.</title>
        <authorList>
            <person name="Kang M."/>
        </authorList>
    </citation>
    <scope>NUCLEOTIDE SEQUENCE</scope>
    <source>
        <strain evidence="2">AW1</strain>
    </source>
</reference>
<sequence length="92" mass="10157">MKDDPRSSTNPARPDRPTSQGNTQPAQGETQQPVPRRQYERDQSADSQVADNPSMGSIGRIAQTDAERGVADTSKGKELDETYQRQKPGTER</sequence>
<dbReference type="AlphaFoldDB" id="A0A936ZKE3"/>
<feature type="compositionally biased region" description="Polar residues" evidence="1">
    <location>
        <begin position="7"/>
        <end position="33"/>
    </location>
</feature>
<proteinExistence type="predicted"/>
<accession>A0A936ZKE3</accession>
<feature type="compositionally biased region" description="Basic and acidic residues" evidence="1">
    <location>
        <begin position="65"/>
        <end position="92"/>
    </location>
</feature>
<dbReference type="RefSeq" id="WP_201684485.1">
    <property type="nucleotide sequence ID" value="NZ_JAEQNA010000004.1"/>
</dbReference>
<gene>
    <name evidence="2" type="ORF">JI739_13790</name>
</gene>
<evidence type="ECO:0000313" key="3">
    <source>
        <dbReference type="Proteomes" id="UP000613011"/>
    </source>
</evidence>
<protein>
    <submittedName>
        <fullName evidence="2">Uncharacterized protein</fullName>
    </submittedName>
</protein>
<dbReference type="EMBL" id="JAEQNA010000004">
    <property type="protein sequence ID" value="MBL0421427.1"/>
    <property type="molecule type" value="Genomic_DNA"/>
</dbReference>
<dbReference type="Proteomes" id="UP000613011">
    <property type="component" value="Unassembled WGS sequence"/>
</dbReference>
<feature type="region of interest" description="Disordered" evidence="1">
    <location>
        <begin position="1"/>
        <end position="92"/>
    </location>
</feature>
<keyword evidence="3" id="KW-1185">Reference proteome</keyword>
<name>A0A936ZKE3_9BURK</name>
<organism evidence="2 3">
    <name type="scientific">Ramlibacter aurantiacus</name>
    <dbReference type="NCBI Taxonomy" id="2801330"/>
    <lineage>
        <taxon>Bacteria</taxon>
        <taxon>Pseudomonadati</taxon>
        <taxon>Pseudomonadota</taxon>
        <taxon>Betaproteobacteria</taxon>
        <taxon>Burkholderiales</taxon>
        <taxon>Comamonadaceae</taxon>
        <taxon>Ramlibacter</taxon>
    </lineage>
</organism>
<evidence type="ECO:0000313" key="2">
    <source>
        <dbReference type="EMBL" id="MBL0421427.1"/>
    </source>
</evidence>
<comment type="caution">
    <text evidence="2">The sequence shown here is derived from an EMBL/GenBank/DDBJ whole genome shotgun (WGS) entry which is preliminary data.</text>
</comment>